<protein>
    <submittedName>
        <fullName evidence="1">Uncharacterized protein</fullName>
    </submittedName>
</protein>
<sequence>MPIRPRPFTFVCGKCGWKKTVVPLSDALGPGDWCDRCEKCGNEALTRQPANLIDRTLAEWFAQLRR</sequence>
<evidence type="ECO:0000313" key="2">
    <source>
        <dbReference type="Proteomes" id="UP000238541"/>
    </source>
</evidence>
<name>A0A2S6FJN8_9PSED</name>
<dbReference type="Proteomes" id="UP000238541">
    <property type="component" value="Unassembled WGS sequence"/>
</dbReference>
<dbReference type="AlphaFoldDB" id="A0A2S6FJN8"/>
<gene>
    <name evidence="1" type="ORF">CD175_15165</name>
</gene>
<accession>A0A2S6FJN8</accession>
<comment type="caution">
    <text evidence="1">The sequence shown here is derived from an EMBL/GenBank/DDBJ whole genome shotgun (WGS) entry which is preliminary data.</text>
</comment>
<proteinExistence type="predicted"/>
<dbReference type="Gene3D" id="2.20.28.10">
    <property type="match status" value="1"/>
</dbReference>
<dbReference type="EMBL" id="NIRS01000004">
    <property type="protein sequence ID" value="PPK37615.1"/>
    <property type="molecule type" value="Genomic_DNA"/>
</dbReference>
<evidence type="ECO:0000313" key="1">
    <source>
        <dbReference type="EMBL" id="PPK37615.1"/>
    </source>
</evidence>
<organism evidence="1 2">
    <name type="scientific">Pseudomonas laurylsulfatiphila</name>
    <dbReference type="NCBI Taxonomy" id="2011015"/>
    <lineage>
        <taxon>Bacteria</taxon>
        <taxon>Pseudomonadati</taxon>
        <taxon>Pseudomonadota</taxon>
        <taxon>Gammaproteobacteria</taxon>
        <taxon>Pseudomonadales</taxon>
        <taxon>Pseudomonadaceae</taxon>
        <taxon>Pseudomonas</taxon>
    </lineage>
</organism>
<keyword evidence="2" id="KW-1185">Reference proteome</keyword>
<reference evidence="2" key="1">
    <citation type="submission" date="2017-06" db="EMBL/GenBank/DDBJ databases">
        <authorList>
            <person name="Furmanczyk E.M."/>
        </authorList>
    </citation>
    <scope>NUCLEOTIDE SEQUENCE [LARGE SCALE GENOMIC DNA]</scope>
    <source>
        <strain evidence="2">AP3_16</strain>
    </source>
</reference>